<gene>
    <name evidence="2" type="ORF">DEO72_LG2g3274</name>
</gene>
<dbReference type="EMBL" id="CP039346">
    <property type="protein sequence ID" value="QCD82932.1"/>
    <property type="molecule type" value="Genomic_DNA"/>
</dbReference>
<feature type="region of interest" description="Disordered" evidence="1">
    <location>
        <begin position="66"/>
        <end position="86"/>
    </location>
</feature>
<reference evidence="2 3" key="1">
    <citation type="submission" date="2019-04" db="EMBL/GenBank/DDBJ databases">
        <title>An improved genome assembly and genetic linkage map for asparagus bean, Vigna unguiculata ssp. sesquipedialis.</title>
        <authorList>
            <person name="Xia Q."/>
            <person name="Zhang R."/>
            <person name="Dong Y."/>
        </authorList>
    </citation>
    <scope>NUCLEOTIDE SEQUENCE [LARGE SCALE GENOMIC DNA]</scope>
    <source>
        <tissue evidence="2">Leaf</tissue>
    </source>
</reference>
<evidence type="ECO:0000313" key="3">
    <source>
        <dbReference type="Proteomes" id="UP000501690"/>
    </source>
</evidence>
<organism evidence="2 3">
    <name type="scientific">Vigna unguiculata</name>
    <name type="common">Cowpea</name>
    <dbReference type="NCBI Taxonomy" id="3917"/>
    <lineage>
        <taxon>Eukaryota</taxon>
        <taxon>Viridiplantae</taxon>
        <taxon>Streptophyta</taxon>
        <taxon>Embryophyta</taxon>
        <taxon>Tracheophyta</taxon>
        <taxon>Spermatophyta</taxon>
        <taxon>Magnoliopsida</taxon>
        <taxon>eudicotyledons</taxon>
        <taxon>Gunneridae</taxon>
        <taxon>Pentapetalae</taxon>
        <taxon>rosids</taxon>
        <taxon>fabids</taxon>
        <taxon>Fabales</taxon>
        <taxon>Fabaceae</taxon>
        <taxon>Papilionoideae</taxon>
        <taxon>50 kb inversion clade</taxon>
        <taxon>NPAAA clade</taxon>
        <taxon>indigoferoid/millettioid clade</taxon>
        <taxon>Phaseoleae</taxon>
        <taxon>Vigna</taxon>
    </lineage>
</organism>
<sequence>MRSSFLMDLFKNALLGFALNLLRVNSNPTPTPRNSLAILRNVVFIVCVSERSASLFSRGELWFSRPSEPVSPRRDQQRLAQDVSRERSLRRPTLLLSEHLAQARGVSPKRDPT</sequence>
<evidence type="ECO:0000313" key="2">
    <source>
        <dbReference type="EMBL" id="QCD82932.1"/>
    </source>
</evidence>
<evidence type="ECO:0000256" key="1">
    <source>
        <dbReference type="SAM" id="MobiDB-lite"/>
    </source>
</evidence>
<keyword evidence="3" id="KW-1185">Reference proteome</keyword>
<protein>
    <submittedName>
        <fullName evidence="2">Uncharacterized protein</fullName>
    </submittedName>
</protein>
<accession>A0A4D6L341</accession>
<feature type="compositionally biased region" description="Basic and acidic residues" evidence="1">
    <location>
        <begin position="71"/>
        <end position="86"/>
    </location>
</feature>
<name>A0A4D6L341_VIGUN</name>
<dbReference type="Proteomes" id="UP000501690">
    <property type="component" value="Linkage Group LG2"/>
</dbReference>
<dbReference type="AlphaFoldDB" id="A0A4D6L341"/>
<proteinExistence type="predicted"/>